<sequence length="193" mass="20912">GHSSASFDQEGEDVKLDRTRAALAVIDVQEAFRPVVVDFEQVARGAAVLVQGARIMDIPLLVTEQYPGGLGHTVPEVADHLVGVPRVEKVCFSAVDAQQFADALRDSGRRQVLLCGIESHVCVGQTADDLLADGFEVHVVEDAVTSRTKENRRLGLHKMERAGAVATSVETALFELLRKAGTPEFKEVQKLVK</sequence>
<dbReference type="InterPro" id="IPR036380">
    <property type="entry name" value="Isochorismatase-like_sf"/>
</dbReference>
<dbReference type="CDD" id="cd01012">
    <property type="entry name" value="YcaC_related"/>
    <property type="match status" value="1"/>
</dbReference>
<comment type="caution">
    <text evidence="2">The sequence shown here is derived from an EMBL/GenBank/DDBJ whole genome shotgun (WGS) entry which is preliminary data.</text>
</comment>
<protein>
    <recommendedName>
        <fullName evidence="1">Isochorismatase-like domain-containing protein</fullName>
    </recommendedName>
</protein>
<dbReference type="InterPro" id="IPR050993">
    <property type="entry name" value="Isochorismatase_domain"/>
</dbReference>
<evidence type="ECO:0000313" key="2">
    <source>
        <dbReference type="EMBL" id="KKK57608.1"/>
    </source>
</evidence>
<dbReference type="PANTHER" id="PTHR14119">
    <property type="entry name" value="HYDROLASE"/>
    <property type="match status" value="1"/>
</dbReference>
<gene>
    <name evidence="2" type="ORF">LCGC14_3052750</name>
</gene>
<dbReference type="EMBL" id="LAZR01064393">
    <property type="protein sequence ID" value="KKK57608.1"/>
    <property type="molecule type" value="Genomic_DNA"/>
</dbReference>
<feature type="domain" description="Isochorismatase-like" evidence="1">
    <location>
        <begin position="22"/>
        <end position="170"/>
    </location>
</feature>
<dbReference type="Pfam" id="PF00857">
    <property type="entry name" value="Isochorismatase"/>
    <property type="match status" value="1"/>
</dbReference>
<dbReference type="InterPro" id="IPR000868">
    <property type="entry name" value="Isochorismatase-like_dom"/>
</dbReference>
<organism evidence="2">
    <name type="scientific">marine sediment metagenome</name>
    <dbReference type="NCBI Taxonomy" id="412755"/>
    <lineage>
        <taxon>unclassified sequences</taxon>
        <taxon>metagenomes</taxon>
        <taxon>ecological metagenomes</taxon>
    </lineage>
</organism>
<proteinExistence type="predicted"/>
<evidence type="ECO:0000259" key="1">
    <source>
        <dbReference type="Pfam" id="PF00857"/>
    </source>
</evidence>
<dbReference type="PANTHER" id="PTHR14119:SF3">
    <property type="entry name" value="ISOCHORISMATASE DOMAIN-CONTAINING PROTEIN 2"/>
    <property type="match status" value="1"/>
</dbReference>
<accession>A0A0F8WLN6</accession>
<dbReference type="AlphaFoldDB" id="A0A0F8WLN6"/>
<name>A0A0F8WLN6_9ZZZZ</name>
<dbReference type="SUPFAM" id="SSF52499">
    <property type="entry name" value="Isochorismatase-like hydrolases"/>
    <property type="match status" value="1"/>
</dbReference>
<reference evidence="2" key="1">
    <citation type="journal article" date="2015" name="Nature">
        <title>Complex archaea that bridge the gap between prokaryotes and eukaryotes.</title>
        <authorList>
            <person name="Spang A."/>
            <person name="Saw J.H."/>
            <person name="Jorgensen S.L."/>
            <person name="Zaremba-Niedzwiedzka K."/>
            <person name="Martijn J."/>
            <person name="Lind A.E."/>
            <person name="van Eijk R."/>
            <person name="Schleper C."/>
            <person name="Guy L."/>
            <person name="Ettema T.J."/>
        </authorList>
    </citation>
    <scope>NUCLEOTIDE SEQUENCE</scope>
</reference>
<feature type="non-terminal residue" evidence="2">
    <location>
        <position position="1"/>
    </location>
</feature>
<dbReference type="Gene3D" id="3.40.50.850">
    <property type="entry name" value="Isochorismatase-like"/>
    <property type="match status" value="1"/>
</dbReference>